<dbReference type="AlphaFoldDB" id="A0A383ERX9"/>
<gene>
    <name evidence="1" type="ORF">METZ01_LOCUS512178</name>
</gene>
<organism evidence="1">
    <name type="scientific">marine metagenome</name>
    <dbReference type="NCBI Taxonomy" id="408172"/>
    <lineage>
        <taxon>unclassified sequences</taxon>
        <taxon>metagenomes</taxon>
        <taxon>ecological metagenomes</taxon>
    </lineage>
</organism>
<accession>A0A383ERX9</accession>
<dbReference type="EMBL" id="UINC01228136">
    <property type="protein sequence ID" value="SVE59324.1"/>
    <property type="molecule type" value="Genomic_DNA"/>
</dbReference>
<sequence>MELIVKLLENILQNLPLIAEEGGYKDKISRDELSRIIKEQTLVAPEAVTVVLGMVELQFNKAGLLAPFELELGNWQFISFPASLAARSWLEVMSDKDGYWFPEGWWSDQANSEKHRELLKNVEELRLKSKTSQAISTIRQIYVAWAMIKLDNHLLFVDREDQTREGIPQFVLPGGRLNIHDLRKNLDGLDQSEYMKILQSPSNKKAIDS</sequence>
<name>A0A383ERX9_9ZZZZ</name>
<proteinExistence type="predicted"/>
<evidence type="ECO:0000313" key="1">
    <source>
        <dbReference type="EMBL" id="SVE59324.1"/>
    </source>
</evidence>
<feature type="non-terminal residue" evidence="1">
    <location>
        <position position="209"/>
    </location>
</feature>
<protein>
    <submittedName>
        <fullName evidence="1">Uncharacterized protein</fullName>
    </submittedName>
</protein>
<reference evidence="1" key="1">
    <citation type="submission" date="2018-05" db="EMBL/GenBank/DDBJ databases">
        <authorList>
            <person name="Lanie J.A."/>
            <person name="Ng W.-L."/>
            <person name="Kazmierczak K.M."/>
            <person name="Andrzejewski T.M."/>
            <person name="Davidsen T.M."/>
            <person name="Wayne K.J."/>
            <person name="Tettelin H."/>
            <person name="Glass J.I."/>
            <person name="Rusch D."/>
            <person name="Podicherti R."/>
            <person name="Tsui H.-C.T."/>
            <person name="Winkler M.E."/>
        </authorList>
    </citation>
    <scope>NUCLEOTIDE SEQUENCE</scope>
</reference>